<evidence type="ECO:0000256" key="1">
    <source>
        <dbReference type="SAM" id="MobiDB-lite"/>
    </source>
</evidence>
<evidence type="ECO:0000313" key="2">
    <source>
        <dbReference type="EMBL" id="SFR50795.1"/>
    </source>
</evidence>
<reference evidence="3" key="1">
    <citation type="submission" date="2016-10" db="EMBL/GenBank/DDBJ databases">
        <authorList>
            <person name="Varghese N."/>
            <person name="Submissions S."/>
        </authorList>
    </citation>
    <scope>NUCLEOTIDE SEQUENCE [LARGE SCALE GENOMIC DNA]</scope>
    <source>
        <strain evidence="3">CGMCC 1.8711</strain>
    </source>
</reference>
<feature type="region of interest" description="Disordered" evidence="1">
    <location>
        <begin position="75"/>
        <end position="164"/>
    </location>
</feature>
<dbReference type="STRING" id="555875.SAMN04488124_1920"/>
<dbReference type="AlphaFoldDB" id="A0A1I6H8J5"/>
<keyword evidence="3" id="KW-1185">Reference proteome</keyword>
<sequence>MGYACPVCDVPQQDAEHLANHLAFTAMTHGGDHESWLDEHVPDWSTGGPAELGPKVTELAEETEYDAVFEDTVHDHAPHDHDSLFDEEAGGETPSTGVVAQREPVDDETQAVLDEARAMTREMLGGSADGADGADDTDDVDADADSADGADGADGADDVDDTGD</sequence>
<dbReference type="RefSeq" id="WP_089879859.1">
    <property type="nucleotide sequence ID" value="NZ_FOYS01000003.1"/>
</dbReference>
<gene>
    <name evidence="2" type="ORF">SAMN04488124_1920</name>
</gene>
<feature type="compositionally biased region" description="Acidic residues" evidence="1">
    <location>
        <begin position="154"/>
        <end position="164"/>
    </location>
</feature>
<protein>
    <submittedName>
        <fullName evidence="2">Uncharacterized protein</fullName>
    </submittedName>
</protein>
<feature type="compositionally biased region" description="Basic and acidic residues" evidence="1">
    <location>
        <begin position="75"/>
        <end position="84"/>
    </location>
</feature>
<dbReference type="InterPro" id="IPR043833">
    <property type="entry name" value="DUF5810"/>
</dbReference>
<organism evidence="2 3">
    <name type="scientific">Halogeometricum limi</name>
    <dbReference type="NCBI Taxonomy" id="555875"/>
    <lineage>
        <taxon>Archaea</taxon>
        <taxon>Methanobacteriati</taxon>
        <taxon>Methanobacteriota</taxon>
        <taxon>Stenosarchaea group</taxon>
        <taxon>Halobacteria</taxon>
        <taxon>Halobacteriales</taxon>
        <taxon>Haloferacaceae</taxon>
        <taxon>Halogeometricum</taxon>
    </lineage>
</organism>
<name>A0A1I6H8J5_9EURY</name>
<dbReference type="EMBL" id="FOYS01000003">
    <property type="protein sequence ID" value="SFR50795.1"/>
    <property type="molecule type" value="Genomic_DNA"/>
</dbReference>
<accession>A0A1I6H8J5</accession>
<dbReference type="Pfam" id="PF19126">
    <property type="entry name" value="DUF5810"/>
    <property type="match status" value="1"/>
</dbReference>
<dbReference type="Proteomes" id="UP000243250">
    <property type="component" value="Unassembled WGS sequence"/>
</dbReference>
<dbReference type="OrthoDB" id="342503at2157"/>
<feature type="compositionally biased region" description="Acidic residues" evidence="1">
    <location>
        <begin position="132"/>
        <end position="148"/>
    </location>
</feature>
<evidence type="ECO:0000313" key="3">
    <source>
        <dbReference type="Proteomes" id="UP000243250"/>
    </source>
</evidence>
<proteinExistence type="predicted"/>